<keyword evidence="6" id="KW-0472">Membrane</keyword>
<evidence type="ECO:0000313" key="11">
    <source>
        <dbReference type="RefSeq" id="XP_022947284.1"/>
    </source>
</evidence>
<evidence type="ECO:0000313" key="9">
    <source>
        <dbReference type="Proteomes" id="UP000504609"/>
    </source>
</evidence>
<feature type="compositionally biased region" description="Basic and acidic residues" evidence="8">
    <location>
        <begin position="1"/>
        <end position="12"/>
    </location>
</feature>
<accession>A0A6J1G6C4</accession>
<dbReference type="AlphaFoldDB" id="A0A6J1G6C4"/>
<evidence type="ECO:0000256" key="7">
    <source>
        <dbReference type="ARBA" id="ARBA00024340"/>
    </source>
</evidence>
<evidence type="ECO:0000256" key="6">
    <source>
        <dbReference type="ARBA" id="ARBA00023136"/>
    </source>
</evidence>
<dbReference type="PANTHER" id="PTHR47596">
    <property type="entry name" value="DVL13"/>
    <property type="match status" value="1"/>
</dbReference>
<evidence type="ECO:0000256" key="5">
    <source>
        <dbReference type="ARBA" id="ARBA00022989"/>
    </source>
</evidence>
<dbReference type="RefSeq" id="XP_022947284.1">
    <property type="nucleotide sequence ID" value="XM_023091516.1"/>
</dbReference>
<dbReference type="InterPro" id="IPR052692">
    <property type="entry name" value="DVL_RTFL_polypeptides"/>
</dbReference>
<evidence type="ECO:0000313" key="10">
    <source>
        <dbReference type="RefSeq" id="XP_022947283.1"/>
    </source>
</evidence>
<reference evidence="10 11" key="1">
    <citation type="submission" date="2025-04" db="UniProtKB">
        <authorList>
            <consortium name="RefSeq"/>
        </authorList>
    </citation>
    <scope>IDENTIFICATION</scope>
    <source>
        <tissue evidence="10 11">Young leaves</tissue>
    </source>
</reference>
<proteinExistence type="inferred from homology"/>
<dbReference type="Pfam" id="PF08137">
    <property type="entry name" value="DVL"/>
    <property type="match status" value="1"/>
</dbReference>
<evidence type="ECO:0000256" key="1">
    <source>
        <dbReference type="ARBA" id="ARBA00004162"/>
    </source>
</evidence>
<organism evidence="9 11">
    <name type="scientific">Cucurbita moschata</name>
    <name type="common">Winter crookneck squash</name>
    <name type="synonym">Cucurbita pepo var. moschata</name>
    <dbReference type="NCBI Taxonomy" id="3662"/>
    <lineage>
        <taxon>Eukaryota</taxon>
        <taxon>Viridiplantae</taxon>
        <taxon>Streptophyta</taxon>
        <taxon>Embryophyta</taxon>
        <taxon>Tracheophyta</taxon>
        <taxon>Spermatophyta</taxon>
        <taxon>Magnoliopsida</taxon>
        <taxon>eudicotyledons</taxon>
        <taxon>Gunneridae</taxon>
        <taxon>Pentapetalae</taxon>
        <taxon>rosids</taxon>
        <taxon>fabids</taxon>
        <taxon>Cucurbitales</taxon>
        <taxon>Cucurbitaceae</taxon>
        <taxon>Cucurbiteae</taxon>
        <taxon>Cucurbita</taxon>
    </lineage>
</organism>
<dbReference type="InterPro" id="IPR012552">
    <property type="entry name" value="DVL"/>
</dbReference>
<evidence type="ECO:0000256" key="4">
    <source>
        <dbReference type="ARBA" id="ARBA00022692"/>
    </source>
</evidence>
<comment type="subcellular location">
    <subcellularLocation>
        <location evidence="1">Cell membrane</location>
        <topology evidence="1">Single-pass membrane protein</topology>
    </subcellularLocation>
</comment>
<feature type="region of interest" description="Disordered" evidence="8">
    <location>
        <begin position="1"/>
        <end position="75"/>
    </location>
</feature>
<evidence type="ECO:0000256" key="8">
    <source>
        <dbReference type="SAM" id="MobiDB-lite"/>
    </source>
</evidence>
<comment type="similarity">
    <text evidence="7">Belongs to the DVL/RTFL small polypeptides family.</text>
</comment>
<dbReference type="RefSeq" id="XP_022947283.1">
    <property type="nucleotide sequence ID" value="XM_023091515.1"/>
</dbReference>
<sequence>MEEKWKLSRKESSSSSSKSFFSRTSSSKLPLLRSLSHKHTPSAAAAAAASSSAKSPFDLRRSSSQKNPSIGHKCSSLAKEQKARFYIMRRCVAMLVCWHKHGDP</sequence>
<protein>
    <submittedName>
        <fullName evidence="10 11">Uncharacterized protein LOC111451193</fullName>
    </submittedName>
</protein>
<keyword evidence="5" id="KW-1133">Transmembrane helix</keyword>
<dbReference type="Proteomes" id="UP000504609">
    <property type="component" value="Unplaced"/>
</dbReference>
<dbReference type="KEGG" id="cmos:111451193"/>
<dbReference type="PANTHER" id="PTHR47596:SF2">
    <property type="entry name" value="SMALL POLYPEPTIDE DEVIL 9"/>
    <property type="match status" value="1"/>
</dbReference>
<dbReference type="GO" id="GO:0008285">
    <property type="term" value="P:negative regulation of cell population proliferation"/>
    <property type="evidence" value="ECO:0007669"/>
    <property type="project" value="InterPro"/>
</dbReference>
<keyword evidence="3" id="KW-1003">Cell membrane</keyword>
<keyword evidence="9" id="KW-1185">Reference proteome</keyword>
<name>A0A6J1G6C4_CUCMO</name>
<dbReference type="GO" id="GO:0048367">
    <property type="term" value="P:shoot system development"/>
    <property type="evidence" value="ECO:0007669"/>
    <property type="project" value="UniProtKB-ARBA"/>
</dbReference>
<evidence type="ECO:0000256" key="2">
    <source>
        <dbReference type="ARBA" id="ARBA00022473"/>
    </source>
</evidence>
<feature type="compositionally biased region" description="Low complexity" evidence="8">
    <location>
        <begin position="42"/>
        <end position="53"/>
    </location>
</feature>
<dbReference type="GO" id="GO:0005886">
    <property type="term" value="C:plasma membrane"/>
    <property type="evidence" value="ECO:0007669"/>
    <property type="project" value="UniProtKB-SubCell"/>
</dbReference>
<keyword evidence="4" id="KW-0812">Transmembrane</keyword>
<dbReference type="GeneID" id="111451193"/>
<gene>
    <name evidence="10 11" type="primary">LOC111451193</name>
</gene>
<keyword evidence="2" id="KW-0217">Developmental protein</keyword>
<feature type="compositionally biased region" description="Low complexity" evidence="8">
    <location>
        <begin position="13"/>
        <end position="34"/>
    </location>
</feature>
<evidence type="ECO:0000256" key="3">
    <source>
        <dbReference type="ARBA" id="ARBA00022475"/>
    </source>
</evidence>